<evidence type="ECO:0000313" key="9">
    <source>
        <dbReference type="Proteomes" id="UP000187609"/>
    </source>
</evidence>
<dbReference type="SMR" id="A0A1J6IXG7"/>
<keyword evidence="5" id="KW-0234">DNA repair</keyword>
<organism evidence="8 9">
    <name type="scientific">Nicotiana attenuata</name>
    <name type="common">Coyote tobacco</name>
    <dbReference type="NCBI Taxonomy" id="49451"/>
    <lineage>
        <taxon>Eukaryota</taxon>
        <taxon>Viridiplantae</taxon>
        <taxon>Streptophyta</taxon>
        <taxon>Embryophyta</taxon>
        <taxon>Tracheophyta</taxon>
        <taxon>Spermatophyta</taxon>
        <taxon>Magnoliopsida</taxon>
        <taxon>eudicotyledons</taxon>
        <taxon>Gunneridae</taxon>
        <taxon>Pentapetalae</taxon>
        <taxon>asterids</taxon>
        <taxon>lamiids</taxon>
        <taxon>Solanales</taxon>
        <taxon>Solanaceae</taxon>
        <taxon>Nicotianoideae</taxon>
        <taxon>Nicotianeae</taxon>
        <taxon>Nicotiana</taxon>
    </lineage>
</organism>
<dbReference type="InterPro" id="IPR011989">
    <property type="entry name" value="ARM-like"/>
</dbReference>
<dbReference type="STRING" id="49451.A0A1J6IXG7"/>
<dbReference type="AlphaFoldDB" id="A0A1J6IXG7"/>
<dbReference type="InterPro" id="IPR024687">
    <property type="entry name" value="MMS19_C"/>
</dbReference>
<feature type="non-terminal residue" evidence="8">
    <location>
        <position position="1"/>
    </location>
</feature>
<dbReference type="OMA" id="FSFMPEF"/>
<accession>A0A1J6IXG7</accession>
<dbReference type="InterPro" id="IPR029240">
    <property type="entry name" value="MMS19_N"/>
</dbReference>
<comment type="function">
    <text evidence="5">Key component of the cytosolic iron-sulfur protein assembly (CIA) complex, a multiprotein complex that mediates the incorporation of iron-sulfur cluster into apoproteins specifically involved in DNA metabolism and genomic integrity. In the CIA complex, MMS19 acts as an adapter between early-acting CIA components and a subset of cellular target iron-sulfur proteins.</text>
</comment>
<dbReference type="PANTHER" id="PTHR12891:SF0">
    <property type="entry name" value="MMS19 NUCLEOTIDE EXCISION REPAIR PROTEIN HOMOLOG"/>
    <property type="match status" value="1"/>
</dbReference>
<comment type="similarity">
    <text evidence="2 5">Belongs to the MET18/MMS19 family.</text>
</comment>
<dbReference type="InterPro" id="IPR016024">
    <property type="entry name" value="ARM-type_fold"/>
</dbReference>
<dbReference type="GO" id="GO:0005634">
    <property type="term" value="C:nucleus"/>
    <property type="evidence" value="ECO:0007669"/>
    <property type="project" value="UniProtKB-SubCell"/>
</dbReference>
<gene>
    <name evidence="8" type="primary">MMS19</name>
    <name evidence="8" type="ORF">A4A49_24872</name>
</gene>
<evidence type="ECO:0000313" key="8">
    <source>
        <dbReference type="EMBL" id="OIT05264.1"/>
    </source>
</evidence>
<feature type="domain" description="MMS19 N-terminal" evidence="7">
    <location>
        <begin position="84"/>
        <end position="352"/>
    </location>
</feature>
<dbReference type="SUPFAM" id="SSF48371">
    <property type="entry name" value="ARM repeat"/>
    <property type="match status" value="1"/>
</dbReference>
<dbReference type="Pfam" id="PF12460">
    <property type="entry name" value="MMS19_C"/>
    <property type="match status" value="1"/>
</dbReference>
<dbReference type="Pfam" id="PF14500">
    <property type="entry name" value="MMS19_N"/>
    <property type="match status" value="1"/>
</dbReference>
<dbReference type="InterPro" id="IPR039920">
    <property type="entry name" value="MMS19"/>
</dbReference>
<keyword evidence="9" id="KW-1185">Reference proteome</keyword>
<dbReference type="GO" id="GO:0006281">
    <property type="term" value="P:DNA repair"/>
    <property type="evidence" value="ECO:0007669"/>
    <property type="project" value="UniProtKB-UniRule"/>
</dbReference>
<evidence type="ECO:0000256" key="3">
    <source>
        <dbReference type="ARBA" id="ARBA00022737"/>
    </source>
</evidence>
<dbReference type="GO" id="GO:0016226">
    <property type="term" value="P:iron-sulfur cluster assembly"/>
    <property type="evidence" value="ECO:0007669"/>
    <property type="project" value="UniProtKB-UniRule"/>
</dbReference>
<evidence type="ECO:0000256" key="2">
    <source>
        <dbReference type="ARBA" id="ARBA00009340"/>
    </source>
</evidence>
<reference evidence="8" key="1">
    <citation type="submission" date="2016-11" db="EMBL/GenBank/DDBJ databases">
        <title>The genome of Nicotiana attenuata.</title>
        <authorList>
            <person name="Xu S."/>
            <person name="Brockmoeller T."/>
            <person name="Gaquerel E."/>
            <person name="Navarro A."/>
            <person name="Kuhl H."/>
            <person name="Gase K."/>
            <person name="Ling Z."/>
            <person name="Zhou W."/>
            <person name="Kreitzer C."/>
            <person name="Stanke M."/>
            <person name="Tang H."/>
            <person name="Lyons E."/>
            <person name="Pandey P."/>
            <person name="Pandey S.P."/>
            <person name="Timmermann B."/>
            <person name="Baldwin I.T."/>
        </authorList>
    </citation>
    <scope>NUCLEOTIDE SEQUENCE [LARGE SCALE GENOMIC DNA]</scope>
    <source>
        <strain evidence="8">UT</strain>
    </source>
</reference>
<dbReference type="GO" id="GO:0097361">
    <property type="term" value="C:cytosolic [4Fe-4S] assembly targeting complex"/>
    <property type="evidence" value="ECO:0007669"/>
    <property type="project" value="UniProtKB-UniRule"/>
</dbReference>
<keyword evidence="3" id="KW-0677">Repeat</keyword>
<proteinExistence type="inferred from homology"/>
<evidence type="ECO:0000259" key="7">
    <source>
        <dbReference type="Pfam" id="PF14500"/>
    </source>
</evidence>
<feature type="domain" description="MMS19 C-terminal" evidence="6">
    <location>
        <begin position="737"/>
        <end position="1125"/>
    </location>
</feature>
<keyword evidence="5" id="KW-0227">DNA damage</keyword>
<evidence type="ECO:0000259" key="6">
    <source>
        <dbReference type="Pfam" id="PF12460"/>
    </source>
</evidence>
<dbReference type="Gene3D" id="1.25.10.10">
    <property type="entry name" value="Leucine-rich Repeat Variant"/>
    <property type="match status" value="1"/>
</dbReference>
<protein>
    <recommendedName>
        <fullName evidence="5">MMS19 nucleotide excision repair protein</fullName>
    </recommendedName>
</protein>
<dbReference type="GO" id="GO:0051604">
    <property type="term" value="P:protein maturation"/>
    <property type="evidence" value="ECO:0007669"/>
    <property type="project" value="UniProtKB-UniRule"/>
</dbReference>
<comment type="caution">
    <text evidence="8">The sequence shown here is derived from an EMBL/GenBank/DDBJ whole genome shotgun (WGS) entry which is preliminary data.</text>
</comment>
<dbReference type="PANTHER" id="PTHR12891">
    <property type="entry name" value="DNA REPAIR/TRANSCRIPTION PROTEIN MET18/MMS19"/>
    <property type="match status" value="1"/>
</dbReference>
<dbReference type="EMBL" id="MJEQ01037185">
    <property type="protein sequence ID" value="OIT05264.1"/>
    <property type="molecule type" value="Genomic_DNA"/>
</dbReference>
<name>A0A1J6IXG7_NICAT</name>
<comment type="subcellular location">
    <subcellularLocation>
        <location evidence="1 5">Nucleus</location>
    </subcellularLocation>
</comment>
<keyword evidence="4 5" id="KW-0539">Nucleus</keyword>
<dbReference type="Gramene" id="OIT05264">
    <property type="protein sequence ID" value="OIT05264"/>
    <property type="gene ID" value="A4A49_24872"/>
</dbReference>
<evidence type="ECO:0000256" key="4">
    <source>
        <dbReference type="ARBA" id="ARBA00023242"/>
    </source>
</evidence>
<evidence type="ECO:0000256" key="5">
    <source>
        <dbReference type="RuleBase" id="RU367072"/>
    </source>
</evidence>
<evidence type="ECO:0000256" key="1">
    <source>
        <dbReference type="ARBA" id="ARBA00004123"/>
    </source>
</evidence>
<dbReference type="Proteomes" id="UP000187609">
    <property type="component" value="Unassembled WGS sequence"/>
</dbReference>
<sequence length="1176" mass="129939">QQFTPTLSSITLILFHKPSPDLKPSDYLCPKILSLAMAATPTIEYVNHIESYVSSSSSPAQQAASIDAIALLLKNDLLTLEVLVREMEMYLTTTDNIIRSRGILLLGELLMRLILKPLGDTAISSLVEFFTERLADWKALHGALVGCLALLRRKSDAGMINKSQAKAVAQSYLQNLQVQLLGLQDRKLCLQLLECLLDCYPDALLSLGDDLVYGICEAIDGEKDPQCLMLVFRVVEVLAQLFPESSGPLANFAGDLFDILGCYFPIHFTHPKGDEIDVKREELSRALMLAFASTPLFEPSAIPLLLEKLSSSLPSAKVESFKYLSYCTLKYGGDRMEKYTESLWSALKDAIFTCPHSILSVDSNTIDGIGFHESEIMAQALELLQVLVRQHNASFLNLILGDGDISTFVNSFSQFDDFNSLSSEYKQRLHAVARILSVCVKSSGSSCNKVFESFFPRLVDALRLSVENSPEAIHSALDAKFNFGALYLCVELLAACRQLVVSSDKVASAPDLSHDTWCQILHSFSISLCSVFFCLIRASCAESTWNAYVYAAVKGLEILATFPGSFISASKFMYEKILLTLMSIIESDFNKTFLWKAALKVLVEISLFVNKYDEDVKAASFNSIVMQKIVSLISSGDLNMPLSLKLQAIFDIGMTRKTFMLAAASQLEKTISANLSEIFVHGNLQLAELTAVLLECYSIKVLPWFHCNGGADEVSLNLAVNIFAKMENITSLSLGVKGNEFLDATMAAMKQAVAGCSVESQVKVLRKALDVMATCSLFLSKDLILGTNRFNKKSQLCQTFDGLSCRDEWITSLFASVVIALHPQTRIPNIRLLLQLLTTTLLEGHLPSAQALGSLVNKLPVNISEDCSLEEVIDMLFKNEMWCNIIIGKEGSDGGAVNMGNPRISSMNSHAVIGLAWIGKGLLMRGHEKLKDVTMTFLSYLVSSGHNGNLLPFKDQMKDGAEHEVLCLRKSAADAFHILMSDSDACLNRNYHAIIRPLYKQRFFNIMLPMFLSAIVKCDSSTTRCFLYQAFAHLISETPLAAIVGDAKKVLPVLLDCFLMLSKDVSHKEIIYSVIIVLSGIITDKNGQEAIVENAPTVICRLTELTSYPHMMVIRETAIQCLAAMSELPYARIYPMRTQVLQALSKALDDTKRVVRQEAVKCRQAWASIASRSLHF</sequence>